<dbReference type="PANTHER" id="PTHR42852">
    <property type="entry name" value="THIOL:DISULFIDE INTERCHANGE PROTEIN DSBE"/>
    <property type="match status" value="1"/>
</dbReference>
<dbReference type="SUPFAM" id="SSF52833">
    <property type="entry name" value="Thioredoxin-like"/>
    <property type="match status" value="1"/>
</dbReference>
<dbReference type="InterPro" id="IPR004799">
    <property type="entry name" value="Periplasmic_diS_OxRdtase_DsbE"/>
</dbReference>
<accession>A0A7W8D5J6</accession>
<keyword evidence="3" id="KW-0201">Cytochrome c-type biogenesis</keyword>
<dbReference type="AlphaFoldDB" id="A0A7W8D5J6"/>
<evidence type="ECO:0000256" key="5">
    <source>
        <dbReference type="ARBA" id="ARBA00023284"/>
    </source>
</evidence>
<proteinExistence type="inferred from homology"/>
<evidence type="ECO:0000256" key="4">
    <source>
        <dbReference type="ARBA" id="ARBA00023157"/>
    </source>
</evidence>
<dbReference type="Pfam" id="PF08534">
    <property type="entry name" value="Redoxin"/>
    <property type="match status" value="1"/>
</dbReference>
<evidence type="ECO:0000256" key="2">
    <source>
        <dbReference type="ARBA" id="ARBA00007758"/>
    </source>
</evidence>
<evidence type="ECO:0000313" key="7">
    <source>
        <dbReference type="EMBL" id="MBB5208324.1"/>
    </source>
</evidence>
<dbReference type="RefSeq" id="WP_183960861.1">
    <property type="nucleotide sequence ID" value="NZ_JACHHP010000003.1"/>
</dbReference>
<dbReference type="Proteomes" id="UP000521199">
    <property type="component" value="Unassembled WGS sequence"/>
</dbReference>
<gene>
    <name evidence="7" type="ORF">HNQ52_001866</name>
</gene>
<dbReference type="GO" id="GO:0015036">
    <property type="term" value="F:disulfide oxidoreductase activity"/>
    <property type="evidence" value="ECO:0007669"/>
    <property type="project" value="InterPro"/>
</dbReference>
<dbReference type="InterPro" id="IPR013740">
    <property type="entry name" value="Redoxin"/>
</dbReference>
<dbReference type="InterPro" id="IPR050553">
    <property type="entry name" value="Thioredoxin_ResA/DsbE_sf"/>
</dbReference>
<dbReference type="GO" id="GO:0017004">
    <property type="term" value="P:cytochrome complex assembly"/>
    <property type="evidence" value="ECO:0007669"/>
    <property type="project" value="UniProtKB-KW"/>
</dbReference>
<sequence>MWKRWLPLALFGALAALLFAGIELNRVRDPNAIPSPLIGKPLPAFSLPMLHDPSRTVTQDDLRGAPFLLNVWGSWCPECRVEHPVVDALARSGRLRVVGYNYKDAPDDAQRWLQQFGDPYALILADEDGRSAIDFGIYGAPETFLVDAQGIVRFKHIGALTPQIVEQRIFPLLEAKAAP</sequence>
<comment type="similarity">
    <text evidence="2">Belongs to the thioredoxin family. DsbE subfamily.</text>
</comment>
<evidence type="ECO:0000256" key="1">
    <source>
        <dbReference type="ARBA" id="ARBA00004383"/>
    </source>
</evidence>
<evidence type="ECO:0000256" key="3">
    <source>
        <dbReference type="ARBA" id="ARBA00022748"/>
    </source>
</evidence>
<dbReference type="InterPro" id="IPR036249">
    <property type="entry name" value="Thioredoxin-like_sf"/>
</dbReference>
<dbReference type="PANTHER" id="PTHR42852:SF6">
    <property type="entry name" value="THIOL:DISULFIDE INTERCHANGE PROTEIN DSBE"/>
    <property type="match status" value="1"/>
</dbReference>
<dbReference type="GO" id="GO:0005886">
    <property type="term" value="C:plasma membrane"/>
    <property type="evidence" value="ECO:0007669"/>
    <property type="project" value="UniProtKB-SubCell"/>
</dbReference>
<comment type="subcellular location">
    <subcellularLocation>
        <location evidence="1">Cell inner membrane</location>
        <topology evidence="1">Single-pass membrane protein</topology>
        <orientation evidence="1">Periplasmic side</orientation>
    </subcellularLocation>
</comment>
<comment type="caution">
    <text evidence="7">The sequence shown here is derived from an EMBL/GenBank/DDBJ whole genome shotgun (WGS) entry which is preliminary data.</text>
</comment>
<protein>
    <submittedName>
        <fullName evidence="7">Cytochrome c biogenesis protein CcmG/thiol:disulfide interchange protein DsbE</fullName>
    </submittedName>
</protein>
<keyword evidence="4" id="KW-1015">Disulfide bond</keyword>
<name>A0A7W8D5J6_9GAMM</name>
<dbReference type="CDD" id="cd03010">
    <property type="entry name" value="TlpA_like_DsbE"/>
    <property type="match status" value="1"/>
</dbReference>
<dbReference type="NCBIfam" id="TIGR00385">
    <property type="entry name" value="dsbE"/>
    <property type="match status" value="1"/>
</dbReference>
<dbReference type="InterPro" id="IPR013766">
    <property type="entry name" value="Thioredoxin_domain"/>
</dbReference>
<feature type="domain" description="Thioredoxin" evidence="6">
    <location>
        <begin position="36"/>
        <end position="174"/>
    </location>
</feature>
<dbReference type="Gene3D" id="3.40.30.10">
    <property type="entry name" value="Glutaredoxin"/>
    <property type="match status" value="1"/>
</dbReference>
<keyword evidence="5" id="KW-0676">Redox-active center</keyword>
<dbReference type="EMBL" id="JACHHP010000003">
    <property type="protein sequence ID" value="MBB5208324.1"/>
    <property type="molecule type" value="Genomic_DNA"/>
</dbReference>
<evidence type="ECO:0000259" key="6">
    <source>
        <dbReference type="PROSITE" id="PS51352"/>
    </source>
</evidence>
<dbReference type="GO" id="GO:0030288">
    <property type="term" value="C:outer membrane-bounded periplasmic space"/>
    <property type="evidence" value="ECO:0007669"/>
    <property type="project" value="InterPro"/>
</dbReference>
<dbReference type="PROSITE" id="PS51352">
    <property type="entry name" value="THIOREDOXIN_2"/>
    <property type="match status" value="1"/>
</dbReference>
<keyword evidence="8" id="KW-1185">Reference proteome</keyword>
<reference evidence="7 8" key="1">
    <citation type="submission" date="2020-08" db="EMBL/GenBank/DDBJ databases">
        <title>Genomic Encyclopedia of Type Strains, Phase IV (KMG-IV): sequencing the most valuable type-strain genomes for metagenomic binning, comparative biology and taxonomic classification.</title>
        <authorList>
            <person name="Goeker M."/>
        </authorList>
    </citation>
    <scope>NUCLEOTIDE SEQUENCE [LARGE SCALE GENOMIC DNA]</scope>
    <source>
        <strain evidence="7 8">DSM 24163</strain>
    </source>
</reference>
<organism evidence="7 8">
    <name type="scientific">Chiayiivirga flava</name>
    <dbReference type="NCBI Taxonomy" id="659595"/>
    <lineage>
        <taxon>Bacteria</taxon>
        <taxon>Pseudomonadati</taxon>
        <taxon>Pseudomonadota</taxon>
        <taxon>Gammaproteobacteria</taxon>
        <taxon>Lysobacterales</taxon>
        <taxon>Lysobacteraceae</taxon>
        <taxon>Chiayiivirga</taxon>
    </lineage>
</organism>
<evidence type="ECO:0000313" key="8">
    <source>
        <dbReference type="Proteomes" id="UP000521199"/>
    </source>
</evidence>